<feature type="compositionally biased region" description="Acidic residues" evidence="2">
    <location>
        <begin position="1055"/>
        <end position="1070"/>
    </location>
</feature>
<feature type="region of interest" description="Disordered" evidence="2">
    <location>
        <begin position="842"/>
        <end position="1118"/>
    </location>
</feature>
<gene>
    <name evidence="4" type="ORF">CILFYP54_01339</name>
</gene>
<feature type="compositionally biased region" description="Basic and acidic residues" evidence="2">
    <location>
        <begin position="1267"/>
        <end position="1285"/>
    </location>
</feature>
<dbReference type="CDD" id="cd01127">
    <property type="entry name" value="TrwB_TraG_TraD_VirD4"/>
    <property type="match status" value="1"/>
</dbReference>
<protein>
    <submittedName>
        <fullName evidence="4">AAA-like domain protein</fullName>
    </submittedName>
</protein>
<dbReference type="InterPro" id="IPR051162">
    <property type="entry name" value="T4SS_component"/>
</dbReference>
<dbReference type="PANTHER" id="PTHR30121:SF6">
    <property type="entry name" value="SLR6007 PROTEIN"/>
    <property type="match status" value="1"/>
</dbReference>
<feature type="domain" description="Helicase HerA central" evidence="3">
    <location>
        <begin position="501"/>
        <end position="615"/>
    </location>
</feature>
<feature type="compositionally biased region" description="Basic and acidic residues" evidence="2">
    <location>
        <begin position="885"/>
        <end position="900"/>
    </location>
</feature>
<dbReference type="Gene3D" id="1.10.8.730">
    <property type="match status" value="1"/>
</dbReference>
<feature type="compositionally biased region" description="Acidic residues" evidence="2">
    <location>
        <begin position="1032"/>
        <end position="1042"/>
    </location>
</feature>
<feature type="region of interest" description="Disordered" evidence="2">
    <location>
        <begin position="1180"/>
        <end position="1214"/>
    </location>
</feature>
<feature type="coiled-coil region" evidence="1">
    <location>
        <begin position="1240"/>
        <end position="1267"/>
    </location>
</feature>
<dbReference type="NCBIfam" id="NF045971">
    <property type="entry name" value="conju_CD1110"/>
    <property type="match status" value="1"/>
</dbReference>
<feature type="compositionally biased region" description="Basic and acidic residues" evidence="2">
    <location>
        <begin position="1004"/>
        <end position="1013"/>
    </location>
</feature>
<feature type="compositionally biased region" description="Basic and acidic residues" evidence="2">
    <location>
        <begin position="1020"/>
        <end position="1031"/>
    </location>
</feature>
<dbReference type="SUPFAM" id="SSF52540">
    <property type="entry name" value="P-loop containing nucleoside triphosphate hydrolases"/>
    <property type="match status" value="1"/>
</dbReference>
<evidence type="ECO:0000256" key="1">
    <source>
        <dbReference type="SAM" id="Coils"/>
    </source>
</evidence>
<dbReference type="InterPro" id="IPR002789">
    <property type="entry name" value="HerA_central"/>
</dbReference>
<dbReference type="Pfam" id="PF01935">
    <property type="entry name" value="DUF87"/>
    <property type="match status" value="1"/>
</dbReference>
<name>A0A6N2Z1X8_9ACTN</name>
<feature type="compositionally biased region" description="Basic and acidic residues" evidence="2">
    <location>
        <begin position="948"/>
        <end position="961"/>
    </location>
</feature>
<dbReference type="Gene3D" id="3.40.50.300">
    <property type="entry name" value="P-loop containing nucleotide triphosphate hydrolases"/>
    <property type="match status" value="1"/>
</dbReference>
<proteinExistence type="predicted"/>
<feature type="coiled-coil region" evidence="1">
    <location>
        <begin position="328"/>
        <end position="387"/>
    </location>
</feature>
<evidence type="ECO:0000313" key="4">
    <source>
        <dbReference type="EMBL" id="VYT71222.1"/>
    </source>
</evidence>
<sequence>MFNKLFSGRVPEQEEIDDLRAEIEEARRIHDYAQAKKLQKKLQKIERKASKGKPTARSVERKDSTRRIVPFDALSEGGIMRRDAGHYQCAIEVDDVNYIAARAAEQEDVRILWGDYLNSLDHNIEVHIYLDNHKVDDEVFLKSLKMSPVAGDSDGNVLRAEFDAYCRDKLNGSSRAMRRTRTVVITVAADTREKAAPVLTREAERLIRTMRDLESDARILSGQDWLDRITTHTHPDDAEGVIDLRESARAVGIGSRDLAAPSSIVRIGERADDSRMLVAGRRWVQSYVMTLEGYGNSMRDTFITDLARLPYDISVSWHIKPWATDVAISAAERHLREITEENDNYKMSRSRPERGYFIDDENLPSSMRDARDEAQAYRDDLVRNDERNFSIVTVVTAEAKDEEELDEACKQIEAVFSVHRKPKPDSWGNLREQMYTASLPIGVCDLPYARTLTTEPLSHMIMWASAELMDDGGMIMGINPTTNAFETYDPTRYEHTNSFTFGQPGSGKSMTAKLTRIIQTHLRHPDDDVIIIDPENEYAAVTQKLGGQVIDIHEGSPDHINPLDISASYGAENPDTVSDPVPAKVSFLQALVHMMASSITDTQKNLLDQAGKYVYAAWQQDQRPENIPTLRDVYDYLNAIEGEVAPDAHHLATLIKRYVVGTLNAFAHPTNVDIDNHLVDLVFSKISRELRPIAMLCILDHIWVRVTANRATGRRTWLIIDEFQLLLDDEFAVDQIDRYFTRGRKWNLYNLAITQSLSRMLDNRTTRYMLQNCPYITIMNQTTEAAREAAEMFGLSDTQERLIHSSGPGQGLYVLKNAVVPFDLTIDRRVCPELYSLVTTRPSDVKRAQSARKAAPSPEATTAIPIEPSAPGAPCSTEGKAWGEPARDDQGPANEWKTHCPTDPSTKSWLSEDDGSDLYDLDEPETVASPVETENRPRKAWEGFATIDRSERTERGVEETKPATPASDTGIKADGGKAWLEDAPEDPATPSPDPEPTYRPKASHATERPRRAWEGFAAMGREDRRDAREDAENSEAVDEPGDMETGATKAWLEDQASELDDTMSEQDPTAEPEPVQPGRPWEGFATTSGECEEDHGGILSDTTADRGTSSSDLVECEGAHIEAESRACDDADGATPGAALPMHANELEESAGRHMGAAEHDLETARLMRTAAGAIRQVAARQDAKTIAQGPEPQSAQTATDPGAERQHGTPSQEDTLLVNLAAMMERQKEELGGMIEGKIDELNEKSDEIADKLGQQDERIERLERMCTSGSRDDAAQDEGRVVEGDPQPGNRSQVNVDADNRRAAAFNMSGRRDLFLALQLSRAKGSNILDDLDSMAANDRGPGPSSGMIEPVRREAGEGTIFTDDVRTDG</sequence>
<dbReference type="EMBL" id="CACRTN010000009">
    <property type="protein sequence ID" value="VYT71222.1"/>
    <property type="molecule type" value="Genomic_DNA"/>
</dbReference>
<dbReference type="PANTHER" id="PTHR30121">
    <property type="entry name" value="UNCHARACTERIZED PROTEIN YJGR-RELATED"/>
    <property type="match status" value="1"/>
</dbReference>
<feature type="region of interest" description="Disordered" evidence="2">
    <location>
        <begin position="1334"/>
        <end position="1372"/>
    </location>
</feature>
<dbReference type="InterPro" id="IPR027417">
    <property type="entry name" value="P-loop_NTPase"/>
</dbReference>
<accession>A0A6N2Z1X8</accession>
<feature type="region of interest" description="Disordered" evidence="2">
    <location>
        <begin position="1267"/>
        <end position="1296"/>
    </location>
</feature>
<evidence type="ECO:0000256" key="2">
    <source>
        <dbReference type="SAM" id="MobiDB-lite"/>
    </source>
</evidence>
<dbReference type="RefSeq" id="WP_156848186.1">
    <property type="nucleotide sequence ID" value="NZ_CACRTN010000009.1"/>
</dbReference>
<keyword evidence="1" id="KW-0175">Coiled coil</keyword>
<organism evidence="4">
    <name type="scientific">Collinsella intestinalis</name>
    <dbReference type="NCBI Taxonomy" id="147207"/>
    <lineage>
        <taxon>Bacteria</taxon>
        <taxon>Bacillati</taxon>
        <taxon>Actinomycetota</taxon>
        <taxon>Coriobacteriia</taxon>
        <taxon>Coriobacteriales</taxon>
        <taxon>Coriobacteriaceae</taxon>
        <taxon>Collinsella</taxon>
    </lineage>
</organism>
<feature type="compositionally biased region" description="Polar residues" evidence="2">
    <location>
        <begin position="1100"/>
        <end position="1112"/>
    </location>
</feature>
<evidence type="ECO:0000259" key="3">
    <source>
        <dbReference type="Pfam" id="PF01935"/>
    </source>
</evidence>
<feature type="compositionally biased region" description="Pro residues" evidence="2">
    <location>
        <begin position="987"/>
        <end position="997"/>
    </location>
</feature>
<reference evidence="4" key="1">
    <citation type="submission" date="2019-11" db="EMBL/GenBank/DDBJ databases">
        <authorList>
            <person name="Feng L."/>
        </authorList>
    </citation>
    <scope>NUCLEOTIDE SEQUENCE</scope>
    <source>
        <strain evidence="4">CintestinalisLFYP54</strain>
    </source>
</reference>
<feature type="compositionally biased region" description="Acidic residues" evidence="2">
    <location>
        <begin position="911"/>
        <end position="925"/>
    </location>
</feature>